<evidence type="ECO:0000256" key="2">
    <source>
        <dbReference type="ARBA" id="ARBA00011955"/>
    </source>
</evidence>
<comment type="cofactor">
    <cofactor evidence="1">
        <name>Mg(2+)</name>
        <dbReference type="ChEBI" id="CHEBI:18420"/>
    </cofactor>
</comment>
<keyword evidence="4" id="KW-0285">Flavoprotein</keyword>
<evidence type="ECO:0000256" key="7">
    <source>
        <dbReference type="ARBA" id="ARBA00022827"/>
    </source>
</evidence>
<evidence type="ECO:0000256" key="9">
    <source>
        <dbReference type="ARBA" id="ARBA00031306"/>
    </source>
</evidence>
<keyword evidence="8" id="KW-0460">Magnesium</keyword>
<evidence type="ECO:0000256" key="4">
    <source>
        <dbReference type="ARBA" id="ARBA00022630"/>
    </source>
</evidence>
<dbReference type="PANTHER" id="PTHR30040">
    <property type="entry name" value="THIAMINE BIOSYNTHESIS LIPOPROTEIN APBE"/>
    <property type="match status" value="1"/>
</dbReference>
<comment type="catalytic activity">
    <reaction evidence="10">
        <text>L-threonyl-[protein] + FAD = FMN-L-threonyl-[protein] + AMP + H(+)</text>
        <dbReference type="Rhea" id="RHEA:36847"/>
        <dbReference type="Rhea" id="RHEA-COMP:11060"/>
        <dbReference type="Rhea" id="RHEA-COMP:11061"/>
        <dbReference type="ChEBI" id="CHEBI:15378"/>
        <dbReference type="ChEBI" id="CHEBI:30013"/>
        <dbReference type="ChEBI" id="CHEBI:57692"/>
        <dbReference type="ChEBI" id="CHEBI:74257"/>
        <dbReference type="ChEBI" id="CHEBI:456215"/>
        <dbReference type="EC" id="2.7.1.180"/>
    </reaction>
</comment>
<dbReference type="GO" id="GO:0016740">
    <property type="term" value="F:transferase activity"/>
    <property type="evidence" value="ECO:0007669"/>
    <property type="project" value="UniProtKB-KW"/>
</dbReference>
<dbReference type="EMBL" id="LK995510">
    <property type="protein sequence ID" value="CED91490.1"/>
    <property type="molecule type" value="Genomic_DNA"/>
</dbReference>
<keyword evidence="5" id="KW-0808">Transferase</keyword>
<evidence type="ECO:0000256" key="3">
    <source>
        <dbReference type="ARBA" id="ARBA00016337"/>
    </source>
</evidence>
<dbReference type="EC" id="2.7.1.180" evidence="2"/>
<dbReference type="Gene3D" id="3.10.520.10">
    <property type="entry name" value="ApbE-like domains"/>
    <property type="match status" value="1"/>
</dbReference>
<protein>
    <recommendedName>
        <fullName evidence="3">FAD:protein FMN transferase</fullName>
        <ecNumber evidence="2">2.7.1.180</ecNumber>
    </recommendedName>
    <alternativeName>
        <fullName evidence="9">Flavin transferase</fullName>
    </alternativeName>
</protein>
<dbReference type="AlphaFoldDB" id="A0A1L7RMT1"/>
<dbReference type="PANTHER" id="PTHR30040:SF2">
    <property type="entry name" value="FAD:PROTEIN FMN TRANSFERASE"/>
    <property type="match status" value="1"/>
</dbReference>
<organism evidence="11">
    <name type="scientific">Actinomyces succiniciruminis</name>
    <dbReference type="NCBI Taxonomy" id="1522002"/>
    <lineage>
        <taxon>Bacteria</taxon>
        <taxon>Bacillati</taxon>
        <taxon>Actinomycetota</taxon>
        <taxon>Actinomycetes</taxon>
        <taxon>Actinomycetales</taxon>
        <taxon>Actinomycetaceae</taxon>
        <taxon>Actinomyces</taxon>
    </lineage>
</organism>
<reference evidence="11" key="1">
    <citation type="submission" date="2014-07" db="EMBL/GenBank/DDBJ databases">
        <authorList>
            <person name="Zhang J.E."/>
            <person name="Yang H."/>
            <person name="Guo J."/>
            <person name="Deng Z."/>
            <person name="Luo H."/>
            <person name="Luo M."/>
            <person name="Zhao B."/>
        </authorList>
    </citation>
    <scope>NUCLEOTIDE SEQUENCE</scope>
    <source>
        <strain evidence="11">AM4</strain>
    </source>
</reference>
<dbReference type="SUPFAM" id="SSF143631">
    <property type="entry name" value="ApbE-like"/>
    <property type="match status" value="1"/>
</dbReference>
<evidence type="ECO:0000256" key="8">
    <source>
        <dbReference type="ARBA" id="ARBA00022842"/>
    </source>
</evidence>
<evidence type="ECO:0000256" key="10">
    <source>
        <dbReference type="ARBA" id="ARBA00048540"/>
    </source>
</evidence>
<proteinExistence type="predicted"/>
<evidence type="ECO:0000256" key="5">
    <source>
        <dbReference type="ARBA" id="ARBA00022679"/>
    </source>
</evidence>
<evidence type="ECO:0000256" key="6">
    <source>
        <dbReference type="ARBA" id="ARBA00022723"/>
    </source>
</evidence>
<name>A0A1L7RMT1_9ACTO</name>
<accession>A0A1L7RMT1</accession>
<dbReference type="RefSeq" id="WP_210580345.1">
    <property type="nucleotide sequence ID" value="NZ_LK995510.1"/>
</dbReference>
<evidence type="ECO:0000313" key="11">
    <source>
        <dbReference type="EMBL" id="CED91490.1"/>
    </source>
</evidence>
<dbReference type="InterPro" id="IPR024932">
    <property type="entry name" value="ApbE"/>
</dbReference>
<dbReference type="Pfam" id="PF02424">
    <property type="entry name" value="ApbE"/>
    <property type="match status" value="1"/>
</dbReference>
<keyword evidence="7" id="KW-0274">FAD</keyword>
<evidence type="ECO:0000256" key="1">
    <source>
        <dbReference type="ARBA" id="ARBA00001946"/>
    </source>
</evidence>
<dbReference type="InterPro" id="IPR003374">
    <property type="entry name" value="ApbE-like_sf"/>
</dbReference>
<keyword evidence="6" id="KW-0479">Metal-binding</keyword>
<sequence length="328" mass="34608">MSALHAPGGLAHAWRFEATGCRWTVHTRSPLPAALRRQITARIDAFEDIWSRFRPGSLVRRAAAGRLAPEPDGAVALALPTGSTPLLDLYDRLHAATGGRIDPLAGADLVELGYDADYSFVVRDGAAHRLGAIHGRPTWAAWARRDGDQLLLRRPALVDVGAAGKGFLADLLAAWLRAADHEEYVIDASGDLLVRCQQPVRIGLERPASAGDDPDGTVVGVVELTAGAVCASGVSRRAWGPGLHHILDAHTGLPVTGTSAVVAAWAVADHCAVADGLATALFVADPARLAAAGFDYDFALLRADGSAATSRTWRDLPAELFTAPRRGR</sequence>
<gene>
    <name evidence="11" type="ORF">AAM4_1658</name>
</gene>
<dbReference type="GO" id="GO:0046872">
    <property type="term" value="F:metal ion binding"/>
    <property type="evidence" value="ECO:0007669"/>
    <property type="project" value="UniProtKB-KW"/>
</dbReference>